<dbReference type="InterPro" id="IPR001932">
    <property type="entry name" value="PPM-type_phosphatase-like_dom"/>
</dbReference>
<keyword evidence="1" id="KW-0378">Hydrolase</keyword>
<dbReference type="RefSeq" id="WP_204011480.1">
    <property type="nucleotide sequence ID" value="NZ_BOPG01000104.1"/>
</dbReference>
<accession>A0A8J3ZJ67</accession>
<evidence type="ECO:0000313" key="5">
    <source>
        <dbReference type="Proteomes" id="UP000612585"/>
    </source>
</evidence>
<dbReference type="Pfam" id="PF13581">
    <property type="entry name" value="HATPase_c_2"/>
    <property type="match status" value="1"/>
</dbReference>
<dbReference type="EMBL" id="BOPG01000104">
    <property type="protein sequence ID" value="GIJ63922.1"/>
    <property type="molecule type" value="Genomic_DNA"/>
</dbReference>
<dbReference type="SUPFAM" id="SSF81606">
    <property type="entry name" value="PP2C-like"/>
    <property type="match status" value="1"/>
</dbReference>
<dbReference type="Pfam" id="PF13466">
    <property type="entry name" value="STAS_2"/>
    <property type="match status" value="1"/>
</dbReference>
<dbReference type="AlphaFoldDB" id="A0A8J3ZJ67"/>
<dbReference type="InterPro" id="IPR052016">
    <property type="entry name" value="Bact_Sigma-Reg"/>
</dbReference>
<reference evidence="4" key="1">
    <citation type="submission" date="2021-01" db="EMBL/GenBank/DDBJ databases">
        <title>Whole genome shotgun sequence of Virgisporangium aurantiacum NBRC 16421.</title>
        <authorList>
            <person name="Komaki H."/>
            <person name="Tamura T."/>
        </authorList>
    </citation>
    <scope>NUCLEOTIDE SEQUENCE</scope>
    <source>
        <strain evidence="4">NBRC 16421</strain>
    </source>
</reference>
<dbReference type="PANTHER" id="PTHR43156:SF2">
    <property type="entry name" value="STAGE II SPORULATION PROTEIN E"/>
    <property type="match status" value="1"/>
</dbReference>
<proteinExistence type="predicted"/>
<dbReference type="Gene3D" id="3.30.750.24">
    <property type="entry name" value="STAS domain"/>
    <property type="match status" value="1"/>
</dbReference>
<protein>
    <recommendedName>
        <fullName evidence="3">STAS domain-containing protein</fullName>
    </recommendedName>
</protein>
<feature type="domain" description="STAS" evidence="3">
    <location>
        <begin position="567"/>
        <end position="630"/>
    </location>
</feature>
<dbReference type="InterPro" id="IPR013656">
    <property type="entry name" value="PAS_4"/>
</dbReference>
<evidence type="ECO:0000259" key="3">
    <source>
        <dbReference type="PROSITE" id="PS50801"/>
    </source>
</evidence>
<evidence type="ECO:0000313" key="4">
    <source>
        <dbReference type="EMBL" id="GIJ63922.1"/>
    </source>
</evidence>
<keyword evidence="2" id="KW-0175">Coiled coil</keyword>
<dbReference type="InterPro" id="IPR036457">
    <property type="entry name" value="PPM-type-like_dom_sf"/>
</dbReference>
<dbReference type="InterPro" id="IPR003594">
    <property type="entry name" value="HATPase_dom"/>
</dbReference>
<comment type="caution">
    <text evidence="4">The sequence shown here is derived from an EMBL/GenBank/DDBJ whole genome shotgun (WGS) entry which is preliminary data.</text>
</comment>
<dbReference type="SUPFAM" id="SSF55785">
    <property type="entry name" value="PYP-like sensor domain (PAS domain)"/>
    <property type="match status" value="1"/>
</dbReference>
<organism evidence="4 5">
    <name type="scientific">Virgisporangium aurantiacum</name>
    <dbReference type="NCBI Taxonomy" id="175570"/>
    <lineage>
        <taxon>Bacteria</taxon>
        <taxon>Bacillati</taxon>
        <taxon>Actinomycetota</taxon>
        <taxon>Actinomycetes</taxon>
        <taxon>Micromonosporales</taxon>
        <taxon>Micromonosporaceae</taxon>
        <taxon>Virgisporangium</taxon>
    </lineage>
</organism>
<dbReference type="CDD" id="cd07043">
    <property type="entry name" value="STAS_anti-anti-sigma_factors"/>
    <property type="match status" value="1"/>
</dbReference>
<dbReference type="SMART" id="SM00331">
    <property type="entry name" value="PP2C_SIG"/>
    <property type="match status" value="1"/>
</dbReference>
<dbReference type="InterPro" id="IPR058548">
    <property type="entry name" value="MlaB-like_STAS"/>
</dbReference>
<feature type="coiled-coil region" evidence="2">
    <location>
        <begin position="129"/>
        <end position="163"/>
    </location>
</feature>
<dbReference type="PROSITE" id="PS50801">
    <property type="entry name" value="STAS"/>
    <property type="match status" value="1"/>
</dbReference>
<dbReference type="Pfam" id="PF07228">
    <property type="entry name" value="SpoIIE"/>
    <property type="match status" value="1"/>
</dbReference>
<dbReference type="SUPFAM" id="SSF52091">
    <property type="entry name" value="SpoIIaa-like"/>
    <property type="match status" value="1"/>
</dbReference>
<dbReference type="Proteomes" id="UP000612585">
    <property type="component" value="Unassembled WGS sequence"/>
</dbReference>
<dbReference type="InterPro" id="IPR036890">
    <property type="entry name" value="HATPase_C_sf"/>
</dbReference>
<dbReference type="Gene3D" id="3.30.450.20">
    <property type="entry name" value="PAS domain"/>
    <property type="match status" value="1"/>
</dbReference>
<dbReference type="InterPro" id="IPR036513">
    <property type="entry name" value="STAS_dom_sf"/>
</dbReference>
<dbReference type="Pfam" id="PF08448">
    <property type="entry name" value="PAS_4"/>
    <property type="match status" value="1"/>
</dbReference>
<dbReference type="Gene3D" id="3.30.565.10">
    <property type="entry name" value="Histidine kinase-like ATPase, C-terminal domain"/>
    <property type="match status" value="1"/>
</dbReference>
<dbReference type="InterPro" id="IPR035965">
    <property type="entry name" value="PAS-like_dom_sf"/>
</dbReference>
<name>A0A8J3ZJ67_9ACTN</name>
<keyword evidence="5" id="KW-1185">Reference proteome</keyword>
<evidence type="ECO:0000256" key="1">
    <source>
        <dbReference type="ARBA" id="ARBA00022801"/>
    </source>
</evidence>
<gene>
    <name evidence="4" type="ORF">Vau01_114380</name>
</gene>
<sequence length="656" mass="68797">MDDPLTRSVGDAAVVRQVFDAMPLLVVAFEGPELRVAAATGAYRAYAGRPEVIGMPVREVFPEMLGQQAIEILEHTYATGEPVSLSEFRGHIELPDGGGPLERFANMNMNPLRGPDGEVTGVVIDLVDVTEQVHERQAAQRRVAEAERRYAEALDVVHALQRELLPAGVPVLPQVQIAGAYLLADADTAAGGDWFDAVALPDGRVALTVGDVVGHGVTASATMGQLRALLNERLTTTGDVHTAVADLDRVAGRVRGAHAATVCVVILDPATGALTYTTAGHPPPLLLPRDGDARYLAATGTGPLGVRAAGHPGVAVRTDRLDAGDMLLLYTDGILERPGRTLAQSTVELARAGAAAAAGRALAGHESTAVERVCNQTLEMLIRVTGHTDDVTVLAAQRVPPPAPFSIELAADPASLPDLRNRFGDWLAGIAVAERDASVLQHAVTELATNALEHAYLDSVDANTVTVTAALRPDGVVEAEVRDHGGWRDPRPSPDRGLGLVITSKLVDDLRLTHDDTGSTATVTHELCRPARLLTVAELSAVPAAPTPRAADPFLILDQPAAPGPRVRVDGPVDAHTAPHLDNALRVAGAVGTRDLTVDLTDVTHLASAAVAVLHRLAALSAANGHRLRLYAPPGTPADMIMTLVDLPHLTVDPDG</sequence>
<dbReference type="CDD" id="cd16936">
    <property type="entry name" value="HATPase_RsbW-like"/>
    <property type="match status" value="1"/>
</dbReference>
<dbReference type="SUPFAM" id="SSF55874">
    <property type="entry name" value="ATPase domain of HSP90 chaperone/DNA topoisomerase II/histidine kinase"/>
    <property type="match status" value="1"/>
</dbReference>
<dbReference type="PANTHER" id="PTHR43156">
    <property type="entry name" value="STAGE II SPORULATION PROTEIN E-RELATED"/>
    <property type="match status" value="1"/>
</dbReference>
<dbReference type="GO" id="GO:0016791">
    <property type="term" value="F:phosphatase activity"/>
    <property type="evidence" value="ECO:0007669"/>
    <property type="project" value="TreeGrafter"/>
</dbReference>
<dbReference type="Gene3D" id="3.60.40.10">
    <property type="entry name" value="PPM-type phosphatase domain"/>
    <property type="match status" value="1"/>
</dbReference>
<evidence type="ECO:0000256" key="2">
    <source>
        <dbReference type="SAM" id="Coils"/>
    </source>
</evidence>
<dbReference type="InterPro" id="IPR002645">
    <property type="entry name" value="STAS_dom"/>
</dbReference>